<organism evidence="1 2">
    <name type="scientific">Nicotiana tabacum</name>
    <name type="common">Common tobacco</name>
    <dbReference type="NCBI Taxonomy" id="4097"/>
    <lineage>
        <taxon>Eukaryota</taxon>
        <taxon>Viridiplantae</taxon>
        <taxon>Streptophyta</taxon>
        <taxon>Embryophyta</taxon>
        <taxon>Tracheophyta</taxon>
        <taxon>Spermatophyta</taxon>
        <taxon>Magnoliopsida</taxon>
        <taxon>eudicotyledons</taxon>
        <taxon>Gunneridae</taxon>
        <taxon>Pentapetalae</taxon>
        <taxon>asterids</taxon>
        <taxon>lamiids</taxon>
        <taxon>Solanales</taxon>
        <taxon>Solanaceae</taxon>
        <taxon>Nicotianoideae</taxon>
        <taxon>Nicotianeae</taxon>
        <taxon>Nicotiana</taxon>
    </lineage>
</organism>
<sequence>MKQEVKALEDNRTWEVVDLPHGKRTVGSKWVYKTKYKVDGEVERIKARLVENGYSQQKGLDYHDTFSPAVKMVTVRSVIALQFPKDGTYIKWKFTVPFDKEISVKKFIWICRNVSKDRGNKSYASYSSPYMGLSKL</sequence>
<protein>
    <submittedName>
        <fullName evidence="2">Mitochondrial protein AtMg00820</fullName>
    </submittedName>
</protein>
<dbReference type="RefSeq" id="XP_075096838.1">
    <property type="nucleotide sequence ID" value="XM_075240737.1"/>
</dbReference>
<name>A0AC58THX1_TOBAC</name>
<accession>A0AC58THX1</accession>
<gene>
    <name evidence="2" type="primary">LOC142174687</name>
</gene>
<reference evidence="1" key="1">
    <citation type="journal article" date="2014" name="Nat. Commun.">
        <title>The tobacco genome sequence and its comparison with those of tomato and potato.</title>
        <authorList>
            <person name="Sierro N."/>
            <person name="Battey J.N."/>
            <person name="Ouadi S."/>
            <person name="Bakaher N."/>
            <person name="Bovet L."/>
            <person name="Willig A."/>
            <person name="Goepfert S."/>
            <person name="Peitsch M.C."/>
            <person name="Ivanov N.V."/>
        </authorList>
    </citation>
    <scope>NUCLEOTIDE SEQUENCE [LARGE SCALE GENOMIC DNA]</scope>
</reference>
<keyword evidence="1" id="KW-1185">Reference proteome</keyword>
<reference evidence="2" key="2">
    <citation type="submission" date="2025-08" db="UniProtKB">
        <authorList>
            <consortium name="RefSeq"/>
        </authorList>
    </citation>
    <scope>IDENTIFICATION</scope>
    <source>
        <tissue evidence="2">Leaf</tissue>
    </source>
</reference>
<proteinExistence type="predicted"/>
<dbReference type="Proteomes" id="UP000790787">
    <property type="component" value="Chromosome 3"/>
</dbReference>
<evidence type="ECO:0000313" key="2">
    <source>
        <dbReference type="RefSeq" id="XP_075096838.1"/>
    </source>
</evidence>
<evidence type="ECO:0000313" key="1">
    <source>
        <dbReference type="Proteomes" id="UP000790787"/>
    </source>
</evidence>